<dbReference type="GO" id="GO:0003746">
    <property type="term" value="F:translation elongation factor activity"/>
    <property type="evidence" value="ECO:0007669"/>
    <property type="project" value="UniProtKB-KW"/>
</dbReference>
<evidence type="ECO:0000256" key="2">
    <source>
        <dbReference type="ARBA" id="ARBA00022768"/>
    </source>
</evidence>
<reference evidence="5" key="1">
    <citation type="journal article" date="2020" name="New Phytol.">
        <title>Comparative genomics reveals dynamic genome evolution in host specialist ectomycorrhizal fungi.</title>
        <authorList>
            <person name="Lofgren L.A."/>
            <person name="Nguyen N.H."/>
            <person name="Vilgalys R."/>
            <person name="Ruytinx J."/>
            <person name="Liao H.L."/>
            <person name="Branco S."/>
            <person name="Kuo A."/>
            <person name="LaButti K."/>
            <person name="Lipzen A."/>
            <person name="Andreopoulos W."/>
            <person name="Pangilinan J."/>
            <person name="Riley R."/>
            <person name="Hundley H."/>
            <person name="Na H."/>
            <person name="Barry K."/>
            <person name="Grigoriev I.V."/>
            <person name="Stajich J.E."/>
            <person name="Kennedy P.G."/>
        </authorList>
    </citation>
    <scope>NUCLEOTIDE SEQUENCE</scope>
    <source>
        <strain evidence="5">S12</strain>
    </source>
</reference>
<evidence type="ECO:0000313" key="6">
    <source>
        <dbReference type="Proteomes" id="UP000719766"/>
    </source>
</evidence>
<keyword evidence="6" id="KW-1185">Reference proteome</keyword>
<proteinExistence type="predicted"/>
<dbReference type="OrthoDB" id="2676526at2759"/>
<dbReference type="InterPro" id="IPR027417">
    <property type="entry name" value="P-loop_NTPase"/>
</dbReference>
<evidence type="ECO:0000256" key="1">
    <source>
        <dbReference type="ARBA" id="ARBA00022490"/>
    </source>
</evidence>
<name>A0A9P7DN83_9AGAM</name>
<protein>
    <submittedName>
        <fullName evidence="5">P-loop containing nucleoside triphosphate hydrolase protein</fullName>
    </submittedName>
</protein>
<dbReference type="GO" id="GO:0005829">
    <property type="term" value="C:cytosol"/>
    <property type="evidence" value="ECO:0007669"/>
    <property type="project" value="TreeGrafter"/>
</dbReference>
<keyword evidence="1" id="KW-0963">Cytoplasm</keyword>
<comment type="caution">
    <text evidence="5">The sequence shown here is derived from an EMBL/GenBank/DDBJ whole genome shotgun (WGS) entry which is preliminary data.</text>
</comment>
<dbReference type="GO" id="GO:0003924">
    <property type="term" value="F:GTPase activity"/>
    <property type="evidence" value="ECO:0007669"/>
    <property type="project" value="InterPro"/>
</dbReference>
<dbReference type="GO" id="GO:0043022">
    <property type="term" value="F:ribosome binding"/>
    <property type="evidence" value="ECO:0007669"/>
    <property type="project" value="TreeGrafter"/>
</dbReference>
<evidence type="ECO:0000259" key="4">
    <source>
        <dbReference type="Pfam" id="PF00009"/>
    </source>
</evidence>
<organism evidence="5 6">
    <name type="scientific">Suillus plorans</name>
    <dbReference type="NCBI Taxonomy" id="116603"/>
    <lineage>
        <taxon>Eukaryota</taxon>
        <taxon>Fungi</taxon>
        <taxon>Dikarya</taxon>
        <taxon>Basidiomycota</taxon>
        <taxon>Agaricomycotina</taxon>
        <taxon>Agaricomycetes</taxon>
        <taxon>Agaricomycetidae</taxon>
        <taxon>Boletales</taxon>
        <taxon>Suillineae</taxon>
        <taxon>Suillaceae</taxon>
        <taxon>Suillus</taxon>
    </lineage>
</organism>
<dbReference type="Proteomes" id="UP000719766">
    <property type="component" value="Unassembled WGS sequence"/>
</dbReference>
<evidence type="ECO:0000313" key="5">
    <source>
        <dbReference type="EMBL" id="KAG1798964.1"/>
    </source>
</evidence>
<dbReference type="RefSeq" id="XP_041163505.1">
    <property type="nucleotide sequence ID" value="XM_041306045.1"/>
</dbReference>
<sequence length="183" mass="20424">MVYVFLQIYISDQPIIVHDFTADQIRELMDGPRTSIIYSSLPTSTLTDSLVSKAGITTAATKAGDMWFTNTRDDAKERGRSSRRRKATNFLINLIDSPGHVDFSTEVTAALRATDSALVTDCIKGVCVQTKTVFRQALEESIKSVVITDKADLALLKLQVLKEDLYQSFQCTIETVKRHCFLP</sequence>
<gene>
    <name evidence="5" type="ORF">HD556DRAFT_1440029</name>
</gene>
<dbReference type="Pfam" id="PF00009">
    <property type="entry name" value="GTP_EFTU"/>
    <property type="match status" value="1"/>
</dbReference>
<dbReference type="PANTHER" id="PTHR42908:SF10">
    <property type="entry name" value="EUKARYOTIC TRANSLATION ELONGATION FACTOR 2"/>
    <property type="match status" value="1"/>
</dbReference>
<dbReference type="Gene3D" id="3.40.50.300">
    <property type="entry name" value="P-loop containing nucleotide triphosphate hydrolases"/>
    <property type="match status" value="1"/>
</dbReference>
<dbReference type="InterPro" id="IPR000795">
    <property type="entry name" value="T_Tr_GTP-bd_dom"/>
</dbReference>
<dbReference type="EMBL" id="JABBWE010000012">
    <property type="protein sequence ID" value="KAG1798964.1"/>
    <property type="molecule type" value="Genomic_DNA"/>
</dbReference>
<dbReference type="SUPFAM" id="SSF52540">
    <property type="entry name" value="P-loop containing nucleoside triphosphate hydrolases"/>
    <property type="match status" value="1"/>
</dbReference>
<accession>A0A9P7DN83</accession>
<dbReference type="GO" id="GO:0005525">
    <property type="term" value="F:GTP binding"/>
    <property type="evidence" value="ECO:0007669"/>
    <property type="project" value="InterPro"/>
</dbReference>
<keyword evidence="2" id="KW-0251">Elongation factor</keyword>
<evidence type="ECO:0000256" key="3">
    <source>
        <dbReference type="ARBA" id="ARBA00022917"/>
    </source>
</evidence>
<dbReference type="GeneID" id="64599809"/>
<keyword evidence="5" id="KW-0378">Hydrolase</keyword>
<dbReference type="GO" id="GO:1990904">
    <property type="term" value="C:ribonucleoprotein complex"/>
    <property type="evidence" value="ECO:0007669"/>
    <property type="project" value="TreeGrafter"/>
</dbReference>
<feature type="domain" description="Tr-type G" evidence="4">
    <location>
        <begin position="44"/>
        <end position="169"/>
    </location>
</feature>
<dbReference type="PANTHER" id="PTHR42908">
    <property type="entry name" value="TRANSLATION ELONGATION FACTOR-RELATED"/>
    <property type="match status" value="1"/>
</dbReference>
<keyword evidence="3" id="KW-0648">Protein biosynthesis</keyword>
<dbReference type="AlphaFoldDB" id="A0A9P7DN83"/>